<dbReference type="InterPro" id="IPR050300">
    <property type="entry name" value="GDXG_lipolytic_enzyme"/>
</dbReference>
<dbReference type="EC" id="3.1.1.3" evidence="3"/>
<feature type="domain" description="Alpha/beta hydrolase fold-3" evidence="2">
    <location>
        <begin position="77"/>
        <end position="282"/>
    </location>
</feature>
<sequence length="310" mass="34071">MNFIRRVHPELRSALQHMTPFVLPGDLESARQIPQPPRNPSDRVTIQDRMIPGADGRDMLLRVYEPTDRDSKAAPALLWIHGGGFVMGHPGYDDNLCLAFAEAAGCVVFSPDYRLAPEHPFPAGLEDCYAALVWINRSAASLGIDPTRVAVAGASAGGGLTAALALLARDRGGPSICFQMPLYPMIDDRNITPSSRELMHPAVWNEYNNVAAWEMYLNGQTEDVSPYAAPIRATDLSGLPPTYTCVGQLDPFRDETIEYVARLAQAGVDVEFHLYPGGYHAFEVAVPEAEVSIRARNEYIQALARALRRR</sequence>
<keyword evidence="4" id="KW-1185">Reference proteome</keyword>
<evidence type="ECO:0000259" key="2">
    <source>
        <dbReference type="Pfam" id="PF07859"/>
    </source>
</evidence>
<proteinExistence type="predicted"/>
<dbReference type="EMBL" id="CAJRAY010000097">
    <property type="protein sequence ID" value="CAG5092880.1"/>
    <property type="molecule type" value="Genomic_DNA"/>
</dbReference>
<dbReference type="Proteomes" id="UP000681526">
    <property type="component" value="Unassembled WGS sequence"/>
</dbReference>
<dbReference type="PANTHER" id="PTHR48081">
    <property type="entry name" value="AB HYDROLASE SUPERFAMILY PROTEIN C4A8.06C"/>
    <property type="match status" value="1"/>
</dbReference>
<accession>A0ABN7S5L8</accession>
<dbReference type="SUPFAM" id="SSF53474">
    <property type="entry name" value="alpha/beta-Hydrolases"/>
    <property type="match status" value="1"/>
</dbReference>
<dbReference type="InterPro" id="IPR013094">
    <property type="entry name" value="AB_hydrolase_3"/>
</dbReference>
<evidence type="ECO:0000313" key="4">
    <source>
        <dbReference type="Proteomes" id="UP000681526"/>
    </source>
</evidence>
<comment type="caution">
    <text evidence="3">The sequence shown here is derived from an EMBL/GenBank/DDBJ whole genome shotgun (WGS) entry which is preliminary data.</text>
</comment>
<name>A0ABN7S5L8_THEXY</name>
<gene>
    <name evidence="3" type="primary">txxe 3788</name>
    <name evidence="3" type="ORF">TXXE_18990</name>
</gene>
<dbReference type="GO" id="GO:0004806">
    <property type="term" value="F:triacylglycerol lipase activity"/>
    <property type="evidence" value="ECO:0007669"/>
    <property type="project" value="UniProtKB-EC"/>
</dbReference>
<dbReference type="InterPro" id="IPR029058">
    <property type="entry name" value="AB_hydrolase_fold"/>
</dbReference>
<protein>
    <submittedName>
        <fullName evidence="3">Esterase/Lipase</fullName>
        <ecNumber evidence="3">3.1.1.3</ecNumber>
    </submittedName>
</protein>
<reference evidence="3 4" key="1">
    <citation type="submission" date="2021-04" db="EMBL/GenBank/DDBJ databases">
        <authorList>
            <person name="Rakotoarivonina H."/>
        </authorList>
    </citation>
    <scope>NUCLEOTIDE SEQUENCE [LARGE SCALE GENOMIC DNA]</scope>
    <source>
        <strain evidence="3 4">XE</strain>
    </source>
</reference>
<keyword evidence="1 3" id="KW-0378">Hydrolase</keyword>
<dbReference type="Gene3D" id="3.40.50.1820">
    <property type="entry name" value="alpha/beta hydrolase"/>
    <property type="match status" value="1"/>
</dbReference>
<evidence type="ECO:0000256" key="1">
    <source>
        <dbReference type="ARBA" id="ARBA00022801"/>
    </source>
</evidence>
<evidence type="ECO:0000313" key="3">
    <source>
        <dbReference type="EMBL" id="CAG5092880.1"/>
    </source>
</evidence>
<dbReference type="RefSeq" id="WP_213486771.1">
    <property type="nucleotide sequence ID" value="NZ_CAJRAY010000097.1"/>
</dbReference>
<organism evidence="3 4">
    <name type="scientific">Thermobacillus xylanilyticus</name>
    <dbReference type="NCBI Taxonomy" id="76633"/>
    <lineage>
        <taxon>Bacteria</taxon>
        <taxon>Bacillati</taxon>
        <taxon>Bacillota</taxon>
        <taxon>Bacilli</taxon>
        <taxon>Bacillales</taxon>
        <taxon>Paenibacillaceae</taxon>
        <taxon>Thermobacillus</taxon>
    </lineage>
</organism>
<dbReference type="PANTHER" id="PTHR48081:SF8">
    <property type="entry name" value="ALPHA_BETA HYDROLASE FOLD-3 DOMAIN-CONTAINING PROTEIN-RELATED"/>
    <property type="match status" value="1"/>
</dbReference>
<dbReference type="Pfam" id="PF07859">
    <property type="entry name" value="Abhydrolase_3"/>
    <property type="match status" value="1"/>
</dbReference>